<dbReference type="SMART" id="SM00744">
    <property type="entry name" value="RINGv"/>
    <property type="match status" value="1"/>
</dbReference>
<dbReference type="GO" id="GO:0036503">
    <property type="term" value="P:ERAD pathway"/>
    <property type="evidence" value="ECO:0007669"/>
    <property type="project" value="TreeGrafter"/>
</dbReference>
<keyword evidence="14" id="KW-0007">Acetylation</keyword>
<evidence type="ECO:0000256" key="10">
    <source>
        <dbReference type="ARBA" id="ARBA00022824"/>
    </source>
</evidence>
<protein>
    <recommendedName>
        <fullName evidence="17">E3 ubiquitin-protein ligase MARCHF6</fullName>
        <ecNumber evidence="4">2.3.2.27</ecNumber>
    </recommendedName>
    <alternativeName>
        <fullName evidence="19">Membrane-associated RING finger protein 6</fullName>
    </alternativeName>
    <alternativeName>
        <fullName evidence="18">Membrane-associated RING-CH protein VI</fullName>
    </alternativeName>
</protein>
<evidence type="ECO:0000256" key="6">
    <source>
        <dbReference type="ARBA" id="ARBA00022692"/>
    </source>
</evidence>
<dbReference type="PANTHER" id="PTHR13145">
    <property type="entry name" value="SSM4 PROTEIN"/>
    <property type="match status" value="1"/>
</dbReference>
<evidence type="ECO:0000313" key="24">
    <source>
        <dbReference type="Proteomes" id="UP000261420"/>
    </source>
</evidence>
<comment type="subcellular location">
    <subcellularLocation>
        <location evidence="2">Endoplasmic reticulum membrane</location>
        <topology evidence="2">Multi-pass membrane protein</topology>
    </subcellularLocation>
</comment>
<evidence type="ECO:0000256" key="5">
    <source>
        <dbReference type="ARBA" id="ARBA00022679"/>
    </source>
</evidence>
<keyword evidence="9" id="KW-0833">Ubl conjugation pathway</keyword>
<feature type="transmembrane region" description="Helical" evidence="21">
    <location>
        <begin position="475"/>
        <end position="493"/>
    </location>
</feature>
<dbReference type="InterPro" id="IPR011016">
    <property type="entry name" value="Znf_RING-CH"/>
</dbReference>
<evidence type="ECO:0000256" key="7">
    <source>
        <dbReference type="ARBA" id="ARBA00022723"/>
    </source>
</evidence>
<keyword evidence="8" id="KW-0863">Zinc-finger</keyword>
<feature type="transmembrane region" description="Helical" evidence="21">
    <location>
        <begin position="721"/>
        <end position="743"/>
    </location>
</feature>
<dbReference type="InterPro" id="IPR056521">
    <property type="entry name" value="MARCHF6-like_C"/>
</dbReference>
<dbReference type="Gene3D" id="3.30.40.10">
    <property type="entry name" value="Zinc/RING finger domain, C3HC4 (zinc finger)"/>
    <property type="match status" value="1"/>
</dbReference>
<evidence type="ECO:0000256" key="15">
    <source>
        <dbReference type="ARBA" id="ARBA00023136"/>
    </source>
</evidence>
<dbReference type="AlphaFoldDB" id="A0A3B4TBE3"/>
<dbReference type="EC" id="2.3.2.27" evidence="4"/>
<evidence type="ECO:0000256" key="2">
    <source>
        <dbReference type="ARBA" id="ARBA00004477"/>
    </source>
</evidence>
<evidence type="ECO:0000256" key="11">
    <source>
        <dbReference type="ARBA" id="ARBA00022833"/>
    </source>
</evidence>
<evidence type="ECO:0000259" key="22">
    <source>
        <dbReference type="PROSITE" id="PS51292"/>
    </source>
</evidence>
<organism evidence="23 24">
    <name type="scientific">Seriola dumerili</name>
    <name type="common">Greater amberjack</name>
    <name type="synonym">Caranx dumerili</name>
    <dbReference type="NCBI Taxonomy" id="41447"/>
    <lineage>
        <taxon>Eukaryota</taxon>
        <taxon>Metazoa</taxon>
        <taxon>Chordata</taxon>
        <taxon>Craniata</taxon>
        <taxon>Vertebrata</taxon>
        <taxon>Euteleostomi</taxon>
        <taxon>Actinopterygii</taxon>
        <taxon>Neopterygii</taxon>
        <taxon>Teleostei</taxon>
        <taxon>Neoteleostei</taxon>
        <taxon>Acanthomorphata</taxon>
        <taxon>Carangaria</taxon>
        <taxon>Carangiformes</taxon>
        <taxon>Carangidae</taxon>
        <taxon>Seriola</taxon>
    </lineage>
</organism>
<evidence type="ECO:0000256" key="8">
    <source>
        <dbReference type="ARBA" id="ARBA00022771"/>
    </source>
</evidence>
<evidence type="ECO:0000256" key="9">
    <source>
        <dbReference type="ARBA" id="ARBA00022786"/>
    </source>
</evidence>
<keyword evidence="10" id="KW-0256">Endoplasmic reticulum</keyword>
<dbReference type="Pfam" id="PF12906">
    <property type="entry name" value="RINGv"/>
    <property type="match status" value="1"/>
</dbReference>
<dbReference type="FunFam" id="3.30.40.10:FF:000096">
    <property type="entry name" value="E3 ubiquitin-protein ligase MARCH6"/>
    <property type="match status" value="1"/>
</dbReference>
<feature type="transmembrane region" description="Helical" evidence="21">
    <location>
        <begin position="285"/>
        <end position="309"/>
    </location>
</feature>
<comment type="catalytic activity">
    <reaction evidence="1">
        <text>S-ubiquitinyl-[E2 ubiquitin-conjugating enzyme]-L-cysteine + [acceptor protein]-L-lysine = [E2 ubiquitin-conjugating enzyme]-L-cysteine + N(6)-ubiquitinyl-[acceptor protein]-L-lysine.</text>
        <dbReference type="EC" id="2.3.2.27"/>
    </reaction>
</comment>
<dbReference type="Pfam" id="PF23113">
    <property type="entry name" value="MARCHF6_C"/>
    <property type="match status" value="1"/>
</dbReference>
<evidence type="ECO:0000256" key="4">
    <source>
        <dbReference type="ARBA" id="ARBA00012483"/>
    </source>
</evidence>
<keyword evidence="13 21" id="KW-1133">Transmembrane helix</keyword>
<feature type="transmembrane region" description="Helical" evidence="21">
    <location>
        <begin position="243"/>
        <end position="265"/>
    </location>
</feature>
<feature type="region of interest" description="Disordered" evidence="20">
    <location>
        <begin position="127"/>
        <end position="211"/>
    </location>
</feature>
<evidence type="ECO:0000256" key="18">
    <source>
        <dbReference type="ARBA" id="ARBA00082010"/>
    </source>
</evidence>
<evidence type="ECO:0000256" key="20">
    <source>
        <dbReference type="SAM" id="MobiDB-lite"/>
    </source>
</evidence>
<dbReference type="CDD" id="cd16702">
    <property type="entry name" value="RING_CH-C4HC3_MARCH6"/>
    <property type="match status" value="1"/>
</dbReference>
<feature type="transmembrane region" description="Helical" evidence="21">
    <location>
        <begin position="433"/>
        <end position="455"/>
    </location>
</feature>
<dbReference type="GO" id="GO:0005789">
    <property type="term" value="C:endoplasmic reticulum membrane"/>
    <property type="evidence" value="ECO:0007669"/>
    <property type="project" value="UniProtKB-SubCell"/>
</dbReference>
<keyword evidence="24" id="KW-1185">Reference proteome</keyword>
<keyword evidence="5" id="KW-0808">Transferase</keyword>
<dbReference type="Ensembl" id="ENSSDUT00000003351.1">
    <property type="protein sequence ID" value="ENSSDUP00000003277.1"/>
    <property type="gene ID" value="ENSSDUG00000002414.1"/>
</dbReference>
<evidence type="ECO:0000256" key="16">
    <source>
        <dbReference type="ARBA" id="ARBA00064724"/>
    </source>
</evidence>
<evidence type="ECO:0000256" key="17">
    <source>
        <dbReference type="ARBA" id="ARBA00069012"/>
    </source>
</evidence>
<dbReference type="SUPFAM" id="SSF57850">
    <property type="entry name" value="RING/U-box"/>
    <property type="match status" value="1"/>
</dbReference>
<keyword evidence="7" id="KW-0479">Metal-binding</keyword>
<dbReference type="PANTHER" id="PTHR13145:SF0">
    <property type="entry name" value="E3 UBIQUITIN-PROTEIN LIGASE MARCHF6"/>
    <property type="match status" value="1"/>
</dbReference>
<dbReference type="PROSITE" id="PS51292">
    <property type="entry name" value="ZF_RING_CH"/>
    <property type="match status" value="1"/>
</dbReference>
<evidence type="ECO:0000256" key="14">
    <source>
        <dbReference type="ARBA" id="ARBA00022990"/>
    </source>
</evidence>
<dbReference type="Proteomes" id="UP000261420">
    <property type="component" value="Unplaced"/>
</dbReference>
<evidence type="ECO:0000256" key="21">
    <source>
        <dbReference type="SAM" id="Phobius"/>
    </source>
</evidence>
<feature type="transmembrane region" description="Helical" evidence="21">
    <location>
        <begin position="678"/>
        <end position="701"/>
    </location>
</feature>
<feature type="transmembrane region" description="Helical" evidence="21">
    <location>
        <begin position="375"/>
        <end position="395"/>
    </location>
</feature>
<name>A0A3B4TBE3_SERDU</name>
<feature type="transmembrane region" description="Helical" evidence="21">
    <location>
        <begin position="806"/>
        <end position="825"/>
    </location>
</feature>
<evidence type="ECO:0000256" key="12">
    <source>
        <dbReference type="ARBA" id="ARBA00022843"/>
    </source>
</evidence>
<comment type="pathway">
    <text evidence="3">Protein modification; protein ubiquitination.</text>
</comment>
<keyword evidence="12" id="KW-0832">Ubl conjugation</keyword>
<feature type="compositionally biased region" description="Acidic residues" evidence="20">
    <location>
        <begin position="184"/>
        <end position="202"/>
    </location>
</feature>
<feature type="compositionally biased region" description="Low complexity" evidence="20">
    <location>
        <begin position="535"/>
        <end position="557"/>
    </location>
</feature>
<proteinExistence type="predicted"/>
<feature type="compositionally biased region" description="Low complexity" evidence="20">
    <location>
        <begin position="139"/>
        <end position="158"/>
    </location>
</feature>
<feature type="transmembrane region" description="Helical" evidence="21">
    <location>
        <begin position="591"/>
        <end position="613"/>
    </location>
</feature>
<dbReference type="InterPro" id="IPR013083">
    <property type="entry name" value="Znf_RING/FYVE/PHD"/>
</dbReference>
<evidence type="ECO:0000256" key="3">
    <source>
        <dbReference type="ARBA" id="ARBA00004906"/>
    </source>
</evidence>
<keyword evidence="6 21" id="KW-0812">Transmembrane</keyword>
<comment type="subunit">
    <text evidence="16">Interacts with DIO2. Interacts with SQLE.</text>
</comment>
<evidence type="ECO:0000256" key="13">
    <source>
        <dbReference type="ARBA" id="ARBA00022989"/>
    </source>
</evidence>
<reference evidence="23" key="1">
    <citation type="submission" date="2025-08" db="UniProtKB">
        <authorList>
            <consortium name="Ensembl"/>
        </authorList>
    </citation>
    <scope>IDENTIFICATION</scope>
</reference>
<keyword evidence="11" id="KW-0862">Zinc</keyword>
<dbReference type="GO" id="GO:0008270">
    <property type="term" value="F:zinc ion binding"/>
    <property type="evidence" value="ECO:0007669"/>
    <property type="project" value="UniProtKB-KW"/>
</dbReference>
<evidence type="ECO:0000256" key="1">
    <source>
        <dbReference type="ARBA" id="ARBA00000900"/>
    </source>
</evidence>
<feature type="transmembrane region" description="Helical" evidence="21">
    <location>
        <begin position="633"/>
        <end position="657"/>
    </location>
</feature>
<reference evidence="23" key="2">
    <citation type="submission" date="2025-09" db="UniProtKB">
        <authorList>
            <consortium name="Ensembl"/>
        </authorList>
    </citation>
    <scope>IDENTIFICATION</scope>
</reference>
<sequence length="867" mass="97223">MDTAEEADICRVCRSEGTPDKPLYHPCVCTGSIKFIHQECLVQWLKHSRKEYCELCKHRFAFTPSRIYKCLFTGSVSSLLTLPLDMLSTENLLADCLQGCFVVTCTLCAFISLVWLREQIVHGGAPQWLEQHQPPPPNAAGQANEAQGAGQGAADEPPAAQPAPADPPAQNEAEPEPPDVPPDQGDDPELEEEEGAAAEDADPNNGAQDDMNWNALEWDRAAEELTWERMLGLDGSLVFLEHVFWVVSLNTLFILVFAFCPYHIGHFSVVGLGFEEYVQASHFEGLITTIVGYILLAMTLILCHGLAALVRFQRSRRLLGVCYIVVKVSLLVVVEIGVFPLICGWWLDICSLEMFDASLKDRELSFKSAPGTTMFLHWLVGMVYVFYFASFILLLREVLRPGVLWFLRNLNDPDFNPVQEMIHLPIYRHLRRFILSVVVFGSIVLLMLWLPIRLIKLLLPTFLPYNVMLYSDAPVSELSLELLLLQVVLPALLEQGHTRQWLKGLVRAWTVSAGYLLDLHSYLLGEQEDNDANQPVNNNNNNPPPGHHNNNNNPAPAVGEGLHAAHQAILQQGGPVGFQPYHRPLRFPFRIVLLIAFMCITLLVASLVCLTLPVFTGRWLMSFWTGNSKIHELYTAACGLYVCWLSIRGVTVLLAWMPQGRTVIMRKVQEWTLMILKTLVVALLVAGVIPLLLGLLFELVIVAPLRVPLDQTPLFYPWQDWALGVLHAKIIAAITLMGPQWWLKTVIEQVYANGIRNIDLQFIIRKLAAPVISVLLLSLCVPYVIAAGVVPGVGVTPEMEILMQRRIYPFLLMVVSLIGILSFQIRQFKRLYEHIKNDKYLVGQRLVNYERKAGRASSVPPSNPVAE</sequence>
<evidence type="ECO:0000313" key="23">
    <source>
        <dbReference type="Ensembl" id="ENSSDUP00000003277.1"/>
    </source>
</evidence>
<feature type="transmembrane region" description="Helical" evidence="21">
    <location>
        <begin position="321"/>
        <end position="347"/>
    </location>
</feature>
<evidence type="ECO:0000256" key="19">
    <source>
        <dbReference type="ARBA" id="ARBA00083917"/>
    </source>
</evidence>
<feature type="transmembrane region" description="Helical" evidence="21">
    <location>
        <begin position="763"/>
        <end position="786"/>
    </location>
</feature>
<dbReference type="GeneTree" id="ENSGT00940000155171"/>
<keyword evidence="15 21" id="KW-0472">Membrane</keyword>
<accession>A0A3B4TBE3</accession>
<feature type="domain" description="RING-CH-type" evidence="22">
    <location>
        <begin position="2"/>
        <end position="63"/>
    </location>
</feature>
<feature type="region of interest" description="Disordered" evidence="20">
    <location>
        <begin position="530"/>
        <end position="557"/>
    </location>
</feature>
<dbReference type="GO" id="GO:0061630">
    <property type="term" value="F:ubiquitin protein ligase activity"/>
    <property type="evidence" value="ECO:0007669"/>
    <property type="project" value="UniProtKB-EC"/>
</dbReference>